<sequence length="213" mass="23355">MSKIERYQGNLRAFASGAEGLERTLFGSAAQADDLTSQVTAAFLRGWGIVGASEYPSLEDFNGAMYAMSQFLAYQHQVGVPEWHEDQEYYVGSICTHHGESYQSLTDANVGNEPPSEQWTPILTAANGLNNIGLNIQFQMGANISIEADEYGNIPQQDGMVMTSISIPPDNHSKVQATFQPIQVKFGDGDWQDLKTLSPVGNLKKEQSNENSE</sequence>
<proteinExistence type="predicted"/>
<name>A0A737GXH1_SALER</name>
<reference evidence="2" key="2">
    <citation type="submission" date="2018-07" db="EMBL/GenBank/DDBJ databases">
        <authorList>
            <consortium name="NCBI Pathogen Detection Project"/>
        </authorList>
    </citation>
    <scope>NUCLEOTIDE SEQUENCE</scope>
    <source>
        <strain evidence="2">3472-64</strain>
    </source>
</reference>
<protein>
    <recommendedName>
        <fullName evidence="1">Bacteriophage 933W L0121 tail fibre C-terminal domain-containing protein</fullName>
    </recommendedName>
</protein>
<dbReference type="Pfam" id="PF06820">
    <property type="entry name" value="Phage_fiber_C"/>
    <property type="match status" value="1"/>
</dbReference>
<evidence type="ECO:0000313" key="2">
    <source>
        <dbReference type="EMBL" id="HAE8208720.1"/>
    </source>
</evidence>
<accession>A0A737GXH1</accession>
<reference evidence="2" key="1">
    <citation type="journal article" date="2018" name="Genome Biol.">
        <title>SKESA: strategic k-mer extension for scrupulous assemblies.</title>
        <authorList>
            <person name="Souvorov A."/>
            <person name="Agarwala R."/>
            <person name="Lipman D.J."/>
        </authorList>
    </citation>
    <scope>NUCLEOTIDE SEQUENCE</scope>
    <source>
        <strain evidence="2">3472-64</strain>
    </source>
</reference>
<comment type="caution">
    <text evidence="2">The sequence shown here is derived from an EMBL/GenBank/DDBJ whole genome shotgun (WGS) entry which is preliminary data.</text>
</comment>
<dbReference type="InterPro" id="IPR009640">
    <property type="entry name" value="Phage_933W_L0121_C"/>
</dbReference>
<gene>
    <name evidence="2" type="ORF">GND11_002042</name>
</gene>
<organism evidence="2">
    <name type="scientific">Salmonella enterica subsp. salamae serovar 42:f,g,t:--</name>
    <dbReference type="NCBI Taxonomy" id="41518"/>
    <lineage>
        <taxon>Bacteria</taxon>
        <taxon>Pseudomonadati</taxon>
        <taxon>Pseudomonadota</taxon>
        <taxon>Gammaproteobacteria</taxon>
        <taxon>Enterobacterales</taxon>
        <taxon>Enterobacteriaceae</taxon>
        <taxon>Salmonella</taxon>
    </lineage>
</organism>
<evidence type="ECO:0000259" key="1">
    <source>
        <dbReference type="Pfam" id="PF06820"/>
    </source>
</evidence>
<feature type="domain" description="Bacteriophage 933W L0121 tail fibre C-terminal" evidence="1">
    <location>
        <begin position="136"/>
        <end position="197"/>
    </location>
</feature>
<dbReference type="AlphaFoldDB" id="A0A737GXH1"/>
<dbReference type="EMBL" id="DAATEH010000016">
    <property type="protein sequence ID" value="HAE8208720.1"/>
    <property type="molecule type" value="Genomic_DNA"/>
</dbReference>